<protein>
    <submittedName>
        <fullName evidence="2">Uncharacterized protein</fullName>
    </submittedName>
</protein>
<dbReference type="Proteomes" id="UP001430796">
    <property type="component" value="Unassembled WGS sequence"/>
</dbReference>
<evidence type="ECO:0000313" key="3">
    <source>
        <dbReference type="Proteomes" id="UP001430796"/>
    </source>
</evidence>
<name>A0ABS9HRI2_9GAMM</name>
<sequence>MRAEREAAVRDGTAETFWTVLRAGPLRIVLTVIAIVLLLGLMALPMIRLRGG</sequence>
<keyword evidence="1" id="KW-1133">Transmembrane helix</keyword>
<evidence type="ECO:0000256" key="1">
    <source>
        <dbReference type="SAM" id="Phobius"/>
    </source>
</evidence>
<dbReference type="RefSeq" id="WP_237053093.1">
    <property type="nucleotide sequence ID" value="NZ_JAKJPO010000001.1"/>
</dbReference>
<keyword evidence="3" id="KW-1185">Reference proteome</keyword>
<reference evidence="2 3" key="1">
    <citation type="submission" date="2022-01" db="EMBL/GenBank/DDBJ databases">
        <title>Lysobacter chinensis sp. nov., a bacterium isolated from cow dung compost.</title>
        <authorList>
            <person name="Liu Y."/>
        </authorList>
    </citation>
    <scope>NUCLEOTIDE SEQUENCE [LARGE SCALE GENOMIC DNA]</scope>
    <source>
        <strain evidence="2 3">TLK-CK17</strain>
    </source>
</reference>
<reference evidence="3" key="2">
    <citation type="submission" date="2022-01" db="EMBL/GenBank/DDBJ databases">
        <title>Lysobacter chinensis sp. nov., a bacterium isolated from cow dung compost.</title>
        <authorList>
            <person name="Zhou L.Y."/>
        </authorList>
    </citation>
    <scope>NUCLEOTIDE SEQUENCE [LARGE SCALE GENOMIC DNA]</scope>
    <source>
        <strain evidence="3">TLK-CK17</strain>
    </source>
</reference>
<gene>
    <name evidence="2" type="ORF">L3V18_02905</name>
</gene>
<feature type="transmembrane region" description="Helical" evidence="1">
    <location>
        <begin position="28"/>
        <end position="47"/>
    </location>
</feature>
<comment type="caution">
    <text evidence="2">The sequence shown here is derived from an EMBL/GenBank/DDBJ whole genome shotgun (WGS) entry which is preliminary data.</text>
</comment>
<reference evidence="2 3" key="3">
    <citation type="submission" date="2022-01" db="EMBL/GenBank/DDBJ databases">
        <authorList>
            <person name="Zhou L.Y."/>
        </authorList>
    </citation>
    <scope>NUCLEOTIDE SEQUENCE [LARGE SCALE GENOMIC DNA]</scope>
    <source>
        <strain evidence="2 3">TLK-CK17</strain>
    </source>
</reference>
<evidence type="ECO:0000313" key="2">
    <source>
        <dbReference type="EMBL" id="MCF7220742.1"/>
    </source>
</evidence>
<dbReference type="EMBL" id="JAKJPO010000001">
    <property type="protein sequence ID" value="MCF7220742.1"/>
    <property type="molecule type" value="Genomic_DNA"/>
</dbReference>
<accession>A0ABS9HRI2</accession>
<keyword evidence="1" id="KW-0812">Transmembrane</keyword>
<proteinExistence type="predicted"/>
<organism evidence="2 3">
    <name type="scientific">Marilutibacter chinensis</name>
    <dbReference type="NCBI Taxonomy" id="2912247"/>
    <lineage>
        <taxon>Bacteria</taxon>
        <taxon>Pseudomonadati</taxon>
        <taxon>Pseudomonadota</taxon>
        <taxon>Gammaproteobacteria</taxon>
        <taxon>Lysobacterales</taxon>
        <taxon>Lysobacteraceae</taxon>
        <taxon>Marilutibacter</taxon>
    </lineage>
</organism>
<keyword evidence="1" id="KW-0472">Membrane</keyword>